<dbReference type="AlphaFoldDB" id="A0A5A7MDS7"/>
<dbReference type="RefSeq" id="WP_149355959.1">
    <property type="nucleotide sequence ID" value="NZ_BKBW01000005.1"/>
</dbReference>
<organism evidence="1 2">
    <name type="scientific">Comamonas testosteroni</name>
    <name type="common">Pseudomonas testosteroni</name>
    <dbReference type="NCBI Taxonomy" id="285"/>
    <lineage>
        <taxon>Bacteria</taxon>
        <taxon>Pseudomonadati</taxon>
        <taxon>Pseudomonadota</taxon>
        <taxon>Betaproteobacteria</taxon>
        <taxon>Burkholderiales</taxon>
        <taxon>Comamonadaceae</taxon>
        <taxon>Comamonas</taxon>
    </lineage>
</organism>
<evidence type="ECO:0000313" key="1">
    <source>
        <dbReference type="EMBL" id="GEQ75947.1"/>
    </source>
</evidence>
<name>A0A5A7MDS7_COMTE</name>
<accession>A0A5A7MDS7</accession>
<dbReference type="Proteomes" id="UP000323105">
    <property type="component" value="Unassembled WGS sequence"/>
</dbReference>
<evidence type="ECO:0000313" key="2">
    <source>
        <dbReference type="Proteomes" id="UP000323105"/>
    </source>
</evidence>
<protein>
    <submittedName>
        <fullName evidence="1">Uncharacterized protein</fullName>
    </submittedName>
</protein>
<proteinExistence type="predicted"/>
<comment type="caution">
    <text evidence="1">The sequence shown here is derived from an EMBL/GenBank/DDBJ whole genome shotgun (WGS) entry which is preliminary data.</text>
</comment>
<dbReference type="EMBL" id="BKBW01000005">
    <property type="protein sequence ID" value="GEQ75947.1"/>
    <property type="molecule type" value="Genomic_DNA"/>
</dbReference>
<sequence length="147" mass="15731">MTNPQCERQPGVAAQMRAPASIGSAGVPVPPQSQFSAPRLPVFSPGAVLRMLWQHARRSLTPQELWWLAEGVPEFSSMYSGELAAVLESLACMVAADGEESRSGCFQNSKDLPDLLFVQANQMNVLSGLLYVAGDATTMLREGAAAH</sequence>
<gene>
    <name evidence="1" type="ORF">CTTA_2952</name>
</gene>
<reference evidence="1 2" key="1">
    <citation type="journal article" date="2019" name="Microbiol. Resour. Announc.">
        <title>Draft Genome Sequence of Comamonas testosteroni TA441, a Bacterium That Has a Cryptic Phenol Degradation Gene Cluster.</title>
        <authorList>
            <person name="Arai H."/>
            <person name="Ishii M."/>
        </authorList>
    </citation>
    <scope>NUCLEOTIDE SEQUENCE [LARGE SCALE GENOMIC DNA]</scope>
    <source>
        <strain evidence="1 2">TA441</strain>
    </source>
</reference>